<dbReference type="PROSITE" id="PS50043">
    <property type="entry name" value="HTH_LUXR_2"/>
    <property type="match status" value="1"/>
</dbReference>
<dbReference type="SMART" id="SM00421">
    <property type="entry name" value="HTH_LUXR"/>
    <property type="match status" value="1"/>
</dbReference>
<keyword evidence="3" id="KW-1185">Reference proteome</keyword>
<accession>A0A940M8S3</accession>
<dbReference type="Proteomes" id="UP000670475">
    <property type="component" value="Unassembled WGS sequence"/>
</dbReference>
<dbReference type="AlphaFoldDB" id="A0A940M8S3"/>
<dbReference type="RefSeq" id="WP_209337785.1">
    <property type="nucleotide sequence ID" value="NZ_JAGIQL010000001.1"/>
</dbReference>
<dbReference type="InterPro" id="IPR036388">
    <property type="entry name" value="WH-like_DNA-bd_sf"/>
</dbReference>
<dbReference type="GO" id="GO:0006355">
    <property type="term" value="P:regulation of DNA-templated transcription"/>
    <property type="evidence" value="ECO:0007669"/>
    <property type="project" value="InterPro"/>
</dbReference>
<dbReference type="PANTHER" id="PTHR34293">
    <property type="entry name" value="HTH-TYPE TRANSCRIPTIONAL REGULATOR TRMBL2"/>
    <property type="match status" value="1"/>
</dbReference>
<dbReference type="EMBL" id="JAGIQL010000001">
    <property type="protein sequence ID" value="MBP0456011.1"/>
    <property type="molecule type" value="Genomic_DNA"/>
</dbReference>
<sequence>MTEEVRHDDDSLLPAEARELYARLAAGQSADPGTPGLADLEARGLALRDPISGLVSVVGMEHVEQRLHASVKKALDRSVRLYSELPAVLDDLRGRQPAPDRGRASVVAFISGQDAVNRAISTACDTAESEVLCAQPGYRAPRTLSVAEDRDALLLARGIALHTLYHVSSKANQAVHDRVRVIAPKGGRFRTLAGPFLLMVIIDRKSAFLVDRLNGRAAKEGAWQVRDPAVCAFLADVFEQQWNRADDWFNPAPADEDVVTTPLQRAILRELCVGHDQQQIAKALGYSARTINAHLTDLRTRLGFRTVYQLAHWWATSPERELG</sequence>
<dbReference type="PANTHER" id="PTHR34293:SF1">
    <property type="entry name" value="HTH-TYPE TRANSCRIPTIONAL REGULATOR TRMBL2"/>
    <property type="match status" value="1"/>
</dbReference>
<feature type="domain" description="HTH luxR-type" evidence="1">
    <location>
        <begin position="253"/>
        <end position="318"/>
    </location>
</feature>
<dbReference type="InterPro" id="IPR051797">
    <property type="entry name" value="TrmB-like"/>
</dbReference>
<name>A0A940M8S3_9ACTN</name>
<evidence type="ECO:0000313" key="3">
    <source>
        <dbReference type="Proteomes" id="UP000670475"/>
    </source>
</evidence>
<reference evidence="2" key="1">
    <citation type="submission" date="2021-03" db="EMBL/GenBank/DDBJ databases">
        <title>Whole genome sequence of Streptomyces bomunensis MMS17-BM035.</title>
        <authorList>
            <person name="Lee J.H."/>
        </authorList>
    </citation>
    <scope>NUCLEOTIDE SEQUENCE</scope>
    <source>
        <strain evidence="2">MMS17-BM035</strain>
    </source>
</reference>
<protein>
    <submittedName>
        <fullName evidence="2">Helix-turn-helix transcriptional regulator</fullName>
    </submittedName>
</protein>
<dbReference type="Pfam" id="PF00196">
    <property type="entry name" value="GerE"/>
    <property type="match status" value="1"/>
</dbReference>
<dbReference type="GO" id="GO:0003677">
    <property type="term" value="F:DNA binding"/>
    <property type="evidence" value="ECO:0007669"/>
    <property type="project" value="InterPro"/>
</dbReference>
<organism evidence="2 3">
    <name type="scientific">Streptomyces montanisoli</name>
    <dbReference type="NCBI Taxonomy" id="2798581"/>
    <lineage>
        <taxon>Bacteria</taxon>
        <taxon>Bacillati</taxon>
        <taxon>Actinomycetota</taxon>
        <taxon>Actinomycetes</taxon>
        <taxon>Kitasatosporales</taxon>
        <taxon>Streptomycetaceae</taxon>
        <taxon>Streptomyces</taxon>
    </lineage>
</organism>
<evidence type="ECO:0000259" key="1">
    <source>
        <dbReference type="PROSITE" id="PS50043"/>
    </source>
</evidence>
<proteinExistence type="predicted"/>
<gene>
    <name evidence="2" type="ORF">JFN87_00650</name>
</gene>
<comment type="caution">
    <text evidence="2">The sequence shown here is derived from an EMBL/GenBank/DDBJ whole genome shotgun (WGS) entry which is preliminary data.</text>
</comment>
<evidence type="ECO:0000313" key="2">
    <source>
        <dbReference type="EMBL" id="MBP0456011.1"/>
    </source>
</evidence>
<dbReference type="Gene3D" id="1.10.10.10">
    <property type="entry name" value="Winged helix-like DNA-binding domain superfamily/Winged helix DNA-binding domain"/>
    <property type="match status" value="1"/>
</dbReference>
<dbReference type="SUPFAM" id="SSF46894">
    <property type="entry name" value="C-terminal effector domain of the bipartite response regulators"/>
    <property type="match status" value="1"/>
</dbReference>
<dbReference type="InterPro" id="IPR016032">
    <property type="entry name" value="Sig_transdc_resp-reg_C-effctor"/>
</dbReference>
<dbReference type="InterPro" id="IPR000792">
    <property type="entry name" value="Tscrpt_reg_LuxR_C"/>
</dbReference>